<dbReference type="Proteomes" id="UP000319499">
    <property type="component" value="Unassembled WGS sequence"/>
</dbReference>
<name>A0A563D8J9_9FLAO</name>
<proteinExistence type="predicted"/>
<protein>
    <submittedName>
        <fullName evidence="2">Sialyltransferase</fullName>
    </submittedName>
</protein>
<reference evidence="2 3" key="1">
    <citation type="submission" date="2019-02" db="EMBL/GenBank/DDBJ databases">
        <title>Apibacter muscae sp. nov.: a novel member of the house fly microbiota.</title>
        <authorList>
            <person name="Park R."/>
        </authorList>
    </citation>
    <scope>NUCLEOTIDE SEQUENCE [LARGE SCALE GENOMIC DNA]</scope>
    <source>
        <strain evidence="2 3">AL1</strain>
    </source>
</reference>
<comment type="caution">
    <text evidence="2">The sequence shown here is derived from an EMBL/GenBank/DDBJ whole genome shotgun (WGS) entry which is preliminary data.</text>
</comment>
<evidence type="ECO:0000313" key="3">
    <source>
        <dbReference type="Proteomes" id="UP000319499"/>
    </source>
</evidence>
<keyword evidence="2" id="KW-0808">Transferase</keyword>
<gene>
    <name evidence="2" type="ORF">ETU09_08530</name>
</gene>
<dbReference type="Pfam" id="PF07388">
    <property type="entry name" value="A-2_8-polyST"/>
    <property type="match status" value="1"/>
</dbReference>
<evidence type="ECO:0000313" key="2">
    <source>
        <dbReference type="EMBL" id="TWP26598.1"/>
    </source>
</evidence>
<dbReference type="InterPro" id="IPR010866">
    <property type="entry name" value="A-2_8-polyST"/>
</dbReference>
<accession>A0A563D8J9</accession>
<feature type="signal peptide" evidence="1">
    <location>
        <begin position="1"/>
        <end position="22"/>
    </location>
</feature>
<dbReference type="GO" id="GO:0016757">
    <property type="term" value="F:glycosyltransferase activity"/>
    <property type="evidence" value="ECO:0007669"/>
    <property type="project" value="UniProtKB-KW"/>
</dbReference>
<keyword evidence="2" id="KW-0328">Glycosyltransferase</keyword>
<dbReference type="AlphaFoldDB" id="A0A563D8J9"/>
<keyword evidence="1" id="KW-0732">Signal</keyword>
<dbReference type="SUPFAM" id="SSF53756">
    <property type="entry name" value="UDP-Glycosyltransferase/glycogen phosphorylase"/>
    <property type="match status" value="1"/>
</dbReference>
<organism evidence="2 3">
    <name type="scientific">Apibacter muscae</name>
    <dbReference type="NCBI Taxonomy" id="2509004"/>
    <lineage>
        <taxon>Bacteria</taxon>
        <taxon>Pseudomonadati</taxon>
        <taxon>Bacteroidota</taxon>
        <taxon>Flavobacteriia</taxon>
        <taxon>Flavobacteriales</taxon>
        <taxon>Weeksellaceae</taxon>
        <taxon>Apibacter</taxon>
    </lineage>
</organism>
<sequence>MKRICHLIFLILLLNLINSCSNEDDLEGNRENSYSPKKETYYFYVTFGTMPSLYASLHALSHNNPTYFSCERINTFDVNLFPSNITFLYGDNNPNKISARDMMKNRIMEINRMEPNSVFEFFVDDLRSRLGYDWFVAQGIDSSKVKVTLLSDGTATYNNFFDYFYNPSQGNAKWDDVASEINNLKWNSVDKLITPKLAEYQSHDWPYYMSTLPNYTYFKQDKNLLETQSSYIKSQVMNMKVKNISPLDLLNSLPLEKQNLFYNLTKFDKQKFSELFKKSPKKNLIIIGTTNSSAQEQYISQVYNEYSNEYDIFYKPHPADKDYLDYEKTYPGLILLPAQMPFEVFVWSLIDEIDVIGGNQSTVFMTVPVNKIKFLFAKDSESLFKPLNLIFKDADIEWIQ</sequence>
<dbReference type="OrthoDB" id="1002797at2"/>
<feature type="chain" id="PRO_5021959968" evidence="1">
    <location>
        <begin position="23"/>
        <end position="400"/>
    </location>
</feature>
<dbReference type="RefSeq" id="WP_146263018.1">
    <property type="nucleotide sequence ID" value="NZ_SELG01000041.1"/>
</dbReference>
<evidence type="ECO:0000256" key="1">
    <source>
        <dbReference type="SAM" id="SignalP"/>
    </source>
</evidence>
<keyword evidence="3" id="KW-1185">Reference proteome</keyword>
<dbReference type="EMBL" id="SELH01000025">
    <property type="protein sequence ID" value="TWP26598.1"/>
    <property type="molecule type" value="Genomic_DNA"/>
</dbReference>
<dbReference type="Gene3D" id="3.40.50.11110">
    <property type="entry name" value="Sialyltransferase, C-terminal GT-B Rossman nucleotide-binding domain"/>
    <property type="match status" value="1"/>
</dbReference>